<dbReference type="CDD" id="cd00311">
    <property type="entry name" value="TIM"/>
    <property type="match status" value="1"/>
</dbReference>
<comment type="pathway">
    <text evidence="2 10">Carbohydrate biosynthesis; gluconeogenesis.</text>
</comment>
<accession>A0A9W7AZ79</accession>
<evidence type="ECO:0000256" key="2">
    <source>
        <dbReference type="ARBA" id="ARBA00004742"/>
    </source>
</evidence>
<comment type="pathway">
    <text evidence="1 10">Carbohydrate degradation; glycolysis; D-glyceraldehyde 3-phosphate from glycerone phosphate: step 1/1.</text>
</comment>
<dbReference type="GO" id="GO:0006094">
    <property type="term" value="P:gluconeogenesis"/>
    <property type="evidence" value="ECO:0007669"/>
    <property type="project" value="UniProtKB-KW"/>
</dbReference>
<dbReference type="SUPFAM" id="SSF51351">
    <property type="entry name" value="Triosephosphate isomerase (TIM)"/>
    <property type="match status" value="1"/>
</dbReference>
<dbReference type="Proteomes" id="UP001165085">
    <property type="component" value="Unassembled WGS sequence"/>
</dbReference>
<dbReference type="InterPro" id="IPR035990">
    <property type="entry name" value="TIM_sf"/>
</dbReference>
<feature type="chain" id="PRO_5040768723" description="Triosephosphate isomerase" evidence="11">
    <location>
        <begin position="19"/>
        <end position="300"/>
    </location>
</feature>
<evidence type="ECO:0000256" key="6">
    <source>
        <dbReference type="ARBA" id="ARBA00023152"/>
    </source>
</evidence>
<dbReference type="GO" id="GO:0006096">
    <property type="term" value="P:glycolytic process"/>
    <property type="evidence" value="ECO:0007669"/>
    <property type="project" value="UniProtKB-KW"/>
</dbReference>
<dbReference type="GO" id="GO:0004807">
    <property type="term" value="F:triose-phosphate isomerase activity"/>
    <property type="evidence" value="ECO:0007669"/>
    <property type="project" value="UniProtKB-EC"/>
</dbReference>
<evidence type="ECO:0000313" key="13">
    <source>
        <dbReference type="Proteomes" id="UP001165085"/>
    </source>
</evidence>
<dbReference type="FunFam" id="3.20.20.70:FF:000016">
    <property type="entry name" value="Triosephosphate isomerase"/>
    <property type="match status" value="1"/>
</dbReference>
<dbReference type="InterPro" id="IPR020861">
    <property type="entry name" value="Triosephosphate_isomerase_AS"/>
</dbReference>
<evidence type="ECO:0000256" key="3">
    <source>
        <dbReference type="ARBA" id="ARBA00007422"/>
    </source>
</evidence>
<dbReference type="OrthoDB" id="6715177at2759"/>
<keyword evidence="7 10" id="KW-0413">Isomerase</keyword>
<evidence type="ECO:0000256" key="1">
    <source>
        <dbReference type="ARBA" id="ARBA00004680"/>
    </source>
</evidence>
<protein>
    <recommendedName>
        <fullName evidence="10">Triosephosphate isomerase</fullName>
        <ecNumber evidence="10">5.3.1.1</ecNumber>
    </recommendedName>
</protein>
<evidence type="ECO:0000256" key="4">
    <source>
        <dbReference type="ARBA" id="ARBA00011738"/>
    </source>
</evidence>
<dbReference type="EC" id="5.3.1.1" evidence="10"/>
<evidence type="ECO:0000256" key="10">
    <source>
        <dbReference type="RuleBase" id="RU363013"/>
    </source>
</evidence>
<feature type="signal peptide" evidence="11">
    <location>
        <begin position="1"/>
        <end position="18"/>
    </location>
</feature>
<gene>
    <name evidence="12" type="ORF">TrST_g336</name>
</gene>
<sequence length="300" mass="31144">MSNNQLPVFAGAAAFAVAVHLLLDHLKSKKSAAPKGSSCEAPANPANRSYLIGGNWKCNTTTSSALSLVSTLNSSGPIPTNCTVVVGVPYPYLSLVRSSLRSDIELAAQDCAHSSKMGAFTGEVNVEQLKDVGCTWVILGHSERRTGFGGDAGETSDLIAGKTLTAVGAGLKVMLCVGETLEERESGKTLAVVKSQLDPVVKVLKASDWGSVAIAYEPVWAIGTGKTATPEMAQETHAEIRSYISTVLGSAVAAKIQIQYGGSMKAANCKALLAQPDIDGGLIGGASLKPEFADVFRGMM</sequence>
<evidence type="ECO:0000256" key="8">
    <source>
        <dbReference type="ARBA" id="ARBA00052432"/>
    </source>
</evidence>
<comment type="catalytic activity">
    <reaction evidence="8">
        <text>D-glyceraldehyde 3-phosphate = dihydroxyacetone phosphate</text>
        <dbReference type="Rhea" id="RHEA:18585"/>
        <dbReference type="ChEBI" id="CHEBI:57642"/>
        <dbReference type="ChEBI" id="CHEBI:59776"/>
        <dbReference type="EC" id="5.3.1.1"/>
    </reaction>
    <physiologicalReaction direction="left-to-right" evidence="8">
        <dbReference type="Rhea" id="RHEA:18586"/>
    </physiologicalReaction>
</comment>
<comment type="function">
    <text evidence="9">Catalyzes the interconversion of glyceraldehyde 3-phosphate and dihydroxyacetone phosphate in the glycolytic and gluconeogenic pathways.</text>
</comment>
<keyword evidence="5 10" id="KW-0312">Gluconeogenesis</keyword>
<dbReference type="GO" id="GO:0019563">
    <property type="term" value="P:glycerol catabolic process"/>
    <property type="evidence" value="ECO:0007669"/>
    <property type="project" value="TreeGrafter"/>
</dbReference>
<keyword evidence="6 10" id="KW-0324">Glycolysis</keyword>
<dbReference type="PROSITE" id="PS00171">
    <property type="entry name" value="TIM_1"/>
    <property type="match status" value="1"/>
</dbReference>
<dbReference type="GO" id="GO:0005829">
    <property type="term" value="C:cytosol"/>
    <property type="evidence" value="ECO:0007669"/>
    <property type="project" value="TreeGrafter"/>
</dbReference>
<dbReference type="PANTHER" id="PTHR21139">
    <property type="entry name" value="TRIOSEPHOSPHATE ISOMERASE"/>
    <property type="match status" value="1"/>
</dbReference>
<dbReference type="PANTHER" id="PTHR21139:SF2">
    <property type="entry name" value="TRIOSEPHOSPHATE ISOMERASE"/>
    <property type="match status" value="1"/>
</dbReference>
<dbReference type="NCBIfam" id="TIGR00419">
    <property type="entry name" value="tim"/>
    <property type="match status" value="1"/>
</dbReference>
<keyword evidence="11" id="KW-0732">Signal</keyword>
<name>A0A9W7AZ79_9STRA</name>
<dbReference type="PROSITE" id="PS51440">
    <property type="entry name" value="TIM_2"/>
    <property type="match status" value="1"/>
</dbReference>
<evidence type="ECO:0000256" key="11">
    <source>
        <dbReference type="SAM" id="SignalP"/>
    </source>
</evidence>
<dbReference type="InterPro" id="IPR022896">
    <property type="entry name" value="TrioseP_Isoase_bac/euk"/>
</dbReference>
<evidence type="ECO:0000313" key="12">
    <source>
        <dbReference type="EMBL" id="GMH76615.1"/>
    </source>
</evidence>
<evidence type="ECO:0000256" key="7">
    <source>
        <dbReference type="ARBA" id="ARBA00023235"/>
    </source>
</evidence>
<proteinExistence type="inferred from homology"/>
<dbReference type="AlphaFoldDB" id="A0A9W7AZ79"/>
<keyword evidence="13" id="KW-1185">Reference proteome</keyword>
<dbReference type="InterPro" id="IPR000652">
    <property type="entry name" value="Triosephosphate_isomerase"/>
</dbReference>
<dbReference type="GO" id="GO:0046166">
    <property type="term" value="P:glyceraldehyde-3-phosphate biosynthetic process"/>
    <property type="evidence" value="ECO:0007669"/>
    <property type="project" value="TreeGrafter"/>
</dbReference>
<dbReference type="Pfam" id="PF00121">
    <property type="entry name" value="TIM"/>
    <property type="match status" value="1"/>
</dbReference>
<dbReference type="Gene3D" id="3.20.20.70">
    <property type="entry name" value="Aldolase class I"/>
    <property type="match status" value="1"/>
</dbReference>
<dbReference type="EMBL" id="BRXY01000199">
    <property type="protein sequence ID" value="GMH76615.1"/>
    <property type="molecule type" value="Genomic_DNA"/>
</dbReference>
<dbReference type="HAMAP" id="MF_00147_B">
    <property type="entry name" value="TIM_B"/>
    <property type="match status" value="1"/>
</dbReference>
<organism evidence="12 13">
    <name type="scientific">Triparma strigata</name>
    <dbReference type="NCBI Taxonomy" id="1606541"/>
    <lineage>
        <taxon>Eukaryota</taxon>
        <taxon>Sar</taxon>
        <taxon>Stramenopiles</taxon>
        <taxon>Ochrophyta</taxon>
        <taxon>Bolidophyceae</taxon>
        <taxon>Parmales</taxon>
        <taxon>Triparmaceae</taxon>
        <taxon>Triparma</taxon>
    </lineage>
</organism>
<dbReference type="InterPro" id="IPR013785">
    <property type="entry name" value="Aldolase_TIM"/>
</dbReference>
<comment type="subunit">
    <text evidence="4">Homodimer.</text>
</comment>
<comment type="similarity">
    <text evidence="3 10">Belongs to the triosephosphate isomerase family.</text>
</comment>
<reference evidence="13" key="1">
    <citation type="journal article" date="2023" name="Commun. Biol.">
        <title>Genome analysis of Parmales, the sister group of diatoms, reveals the evolutionary specialization of diatoms from phago-mixotrophs to photoautotrophs.</title>
        <authorList>
            <person name="Ban H."/>
            <person name="Sato S."/>
            <person name="Yoshikawa S."/>
            <person name="Yamada K."/>
            <person name="Nakamura Y."/>
            <person name="Ichinomiya M."/>
            <person name="Sato N."/>
            <person name="Blanc-Mathieu R."/>
            <person name="Endo H."/>
            <person name="Kuwata A."/>
            <person name="Ogata H."/>
        </authorList>
    </citation>
    <scope>NUCLEOTIDE SEQUENCE [LARGE SCALE GENOMIC DNA]</scope>
    <source>
        <strain evidence="13">NIES 3701</strain>
    </source>
</reference>
<evidence type="ECO:0000256" key="5">
    <source>
        <dbReference type="ARBA" id="ARBA00022432"/>
    </source>
</evidence>
<evidence type="ECO:0000256" key="9">
    <source>
        <dbReference type="ARBA" id="ARBA00056661"/>
    </source>
</evidence>
<comment type="caution">
    <text evidence="12">The sequence shown here is derived from an EMBL/GenBank/DDBJ whole genome shotgun (WGS) entry which is preliminary data.</text>
</comment>